<dbReference type="PRINTS" id="PR01337">
    <property type="entry name" value="TYPE3OMGPROT"/>
</dbReference>
<evidence type="ECO:0000256" key="10">
    <source>
        <dbReference type="RuleBase" id="RU004004"/>
    </source>
</evidence>
<comment type="subcellular location">
    <subcellularLocation>
        <location evidence="1 9 10">Cell outer membrane</location>
    </subcellularLocation>
</comment>
<dbReference type="RefSeq" id="WP_038801835.1">
    <property type="nucleotide sequence ID" value="NZ_CP008727.1"/>
</dbReference>
<evidence type="ECO:0000256" key="8">
    <source>
        <dbReference type="ARBA" id="ARBA00023237"/>
    </source>
</evidence>
<dbReference type="Pfam" id="PF03958">
    <property type="entry name" value="Secretin_N"/>
    <property type="match status" value="2"/>
</dbReference>
<evidence type="ECO:0000256" key="7">
    <source>
        <dbReference type="ARBA" id="ARBA00023136"/>
    </source>
</evidence>
<dbReference type="InterPro" id="IPR004845">
    <property type="entry name" value="T2SS_GspD_CS"/>
</dbReference>
<evidence type="ECO:0000256" key="1">
    <source>
        <dbReference type="ARBA" id="ARBA00004442"/>
    </source>
</evidence>
<keyword evidence="7 9" id="KW-0472">Membrane</keyword>
<keyword evidence="3 9" id="KW-0813">Transport</keyword>
<dbReference type="KEGG" id="bok:DM82_4957"/>
<feature type="compositionally biased region" description="Low complexity" evidence="11">
    <location>
        <begin position="281"/>
        <end position="290"/>
    </location>
</feature>
<feature type="domain" description="NolW-like" evidence="13">
    <location>
        <begin position="180"/>
        <end position="337"/>
    </location>
</feature>
<dbReference type="HAMAP" id="MF_02219">
    <property type="entry name" value="Type_III_secretin"/>
    <property type="match status" value="1"/>
</dbReference>
<evidence type="ECO:0000256" key="2">
    <source>
        <dbReference type="ARBA" id="ARBA00007032"/>
    </source>
</evidence>
<proteinExistence type="inferred from homology"/>
<evidence type="ECO:0000259" key="12">
    <source>
        <dbReference type="Pfam" id="PF00263"/>
    </source>
</evidence>
<evidence type="ECO:0000256" key="3">
    <source>
        <dbReference type="ARBA" id="ARBA00022448"/>
    </source>
</evidence>
<comment type="subunit">
    <text evidence="9">The core secretion machinery of the T3SS is composed of approximately 20 different proteins, including cytoplasmic components, a base, an export apparatus and a needle. This subunit is part of the base, which anchors the injectisome in the bacterial cell envelope. Forms a stable homooligomeric complex.</text>
</comment>
<dbReference type="Gene3D" id="3.30.1370.120">
    <property type="match status" value="2"/>
</dbReference>
<dbReference type="AlphaFoldDB" id="A0AAI8BDX2"/>
<comment type="similarity">
    <text evidence="2 9">Belongs to the bacterial secretin family. T3SS SctC subfamily.</text>
</comment>
<dbReference type="GO" id="GO:0009279">
    <property type="term" value="C:cell outer membrane"/>
    <property type="evidence" value="ECO:0007669"/>
    <property type="project" value="UniProtKB-SubCell"/>
</dbReference>
<evidence type="ECO:0000256" key="11">
    <source>
        <dbReference type="SAM" id="MobiDB-lite"/>
    </source>
</evidence>
<dbReference type="InterPro" id="IPR004846">
    <property type="entry name" value="T2SS/T3SS_dom"/>
</dbReference>
<dbReference type="NCBIfam" id="TIGR02516">
    <property type="entry name" value="type_III_yscC"/>
    <property type="match status" value="1"/>
</dbReference>
<dbReference type="InterPro" id="IPR005644">
    <property type="entry name" value="NolW-like"/>
</dbReference>
<dbReference type="GO" id="GO:0015627">
    <property type="term" value="C:type II protein secretion system complex"/>
    <property type="evidence" value="ECO:0007669"/>
    <property type="project" value="TreeGrafter"/>
</dbReference>
<feature type="domain" description="Type II/III secretion system secretin-like" evidence="12">
    <location>
        <begin position="442"/>
        <end position="600"/>
    </location>
</feature>
<evidence type="ECO:0000256" key="4">
    <source>
        <dbReference type="ARBA" id="ARBA00022729"/>
    </source>
</evidence>
<protein>
    <recommendedName>
        <fullName evidence="9">Type 3 secretion system secretin</fullName>
        <shortName evidence="9">T3SS secretin</shortName>
    </recommendedName>
</protein>
<name>A0AAI8BDX2_9BURK</name>
<dbReference type="Gene3D" id="3.55.50.30">
    <property type="match status" value="1"/>
</dbReference>
<feature type="chain" id="PRO_5042302156" description="Type 3 secretion system secretin" evidence="9">
    <location>
        <begin position="24"/>
        <end position="603"/>
    </location>
</feature>
<dbReference type="Pfam" id="PF00263">
    <property type="entry name" value="Secretin"/>
    <property type="match status" value="1"/>
</dbReference>
<accession>A0AAI8BDX2</accession>
<dbReference type="GO" id="GO:0030254">
    <property type="term" value="P:protein secretion by the type III secretion system"/>
    <property type="evidence" value="ECO:0007669"/>
    <property type="project" value="UniProtKB-UniRule"/>
</dbReference>
<evidence type="ECO:0000313" key="14">
    <source>
        <dbReference type="EMBL" id="AIO70224.1"/>
    </source>
</evidence>
<evidence type="ECO:0000313" key="15">
    <source>
        <dbReference type="Proteomes" id="UP000029424"/>
    </source>
</evidence>
<feature type="signal peptide" evidence="9">
    <location>
        <begin position="1"/>
        <end position="23"/>
    </location>
</feature>
<keyword evidence="6 9" id="KW-0811">Translocation</keyword>
<evidence type="ECO:0000259" key="13">
    <source>
        <dbReference type="Pfam" id="PF03958"/>
    </source>
</evidence>
<evidence type="ECO:0000256" key="5">
    <source>
        <dbReference type="ARBA" id="ARBA00022927"/>
    </source>
</evidence>
<feature type="region of interest" description="Disordered" evidence="11">
    <location>
        <begin position="233"/>
        <end position="311"/>
    </location>
</feature>
<gene>
    <name evidence="9" type="primary">sctC</name>
    <name evidence="14" type="ORF">DM82_4957</name>
</gene>
<dbReference type="InterPro" id="IPR003522">
    <property type="entry name" value="T3SS_OM_pore_YscC"/>
</dbReference>
<dbReference type="Proteomes" id="UP000029424">
    <property type="component" value="Chromosome 2"/>
</dbReference>
<reference evidence="14 15" key="1">
    <citation type="submission" date="2014-06" db="EMBL/GenBank/DDBJ databases">
        <authorList>
            <person name="Bishop-Lilly K.A."/>
            <person name="Broomall S.M."/>
            <person name="Chain P.S."/>
            <person name="Chertkov O."/>
            <person name="Coyne S.R."/>
            <person name="Daligault H.E."/>
            <person name="Davenport K.W."/>
            <person name="Erkkila T."/>
            <person name="Frey K.G."/>
            <person name="Gibbons H.S."/>
            <person name="Gu W."/>
            <person name="Jaissle J."/>
            <person name="Johnson S.L."/>
            <person name="Koroleva G.I."/>
            <person name="Ladner J.T."/>
            <person name="Lo C.-C."/>
            <person name="Minogue T.D."/>
            <person name="Munk C."/>
            <person name="Palacios G.F."/>
            <person name="Redden C.L."/>
            <person name="Rosenzweig C.N."/>
            <person name="Scholz M.B."/>
            <person name="Teshima H."/>
            <person name="Xu Y."/>
        </authorList>
    </citation>
    <scope>NUCLEOTIDE SEQUENCE [LARGE SCALE GENOMIC DNA]</scope>
    <source>
        <strain evidence="14 15">EO147</strain>
    </source>
</reference>
<sequence precursor="true">MKTKALICAAWCVAAVCAAGVDAAYAMPVRWKSTVVHVALEGKDLKDVLRDFAASQGIPTSIAGNVQGTVTGRFDLPPQRFLDTLAATFGFVWFYDGNVLSISNANDMTRQILPIDHASIGQLRSALRQIGMDDKRFPIFYDGVSATVLVSGPVQYVQTVADIARRLDVLSGRRTGSTIRVFKLKHAWAADRDVQIDGNKVTVPGVATVLANMYRGRAGRGAVQPSVAPGVQRVQSMSDVSGSAFGGSPQVPPLPPNMTGGGQGETFANGARTGREGGGSSAPSADGSPRPGDPSAGDDESPIIQPDPMTNSVLIRDSSDRLAEYASLIEQLDSRPRLIEIQAHIMEIDDDLLRQIGVDWRAHNSHGDIQTGMGAVTQNSYGSTSTGIGATAQNSYANGQINPFFGTTTLPGNAIANAPPAGAAITAVVGDAARYLMARVNALQSTSKVKIDASPLVATLDNSEAVMDNMTRFFVRVSGYTSADLYSIATGVSLRVLPLIVQDGSETRIKLNVHVTDGQLTGDLVDSIPVVTSSEINTQAFVGQGESLLIAGYSTDKRSNGVTGVPWLSKIPLIGALFRYNSDEHSHMERVFLLSPRIIDPDK</sequence>
<feature type="domain" description="NolW-like" evidence="13">
    <location>
        <begin position="111"/>
        <end position="169"/>
    </location>
</feature>
<evidence type="ECO:0000256" key="9">
    <source>
        <dbReference type="HAMAP-Rule" id="MF_02219"/>
    </source>
</evidence>
<dbReference type="EMBL" id="CP008727">
    <property type="protein sequence ID" value="AIO70224.1"/>
    <property type="molecule type" value="Genomic_DNA"/>
</dbReference>
<dbReference type="PANTHER" id="PTHR30332">
    <property type="entry name" value="PROBABLE GENERAL SECRETION PATHWAY PROTEIN D"/>
    <property type="match status" value="1"/>
</dbReference>
<dbReference type="InterPro" id="IPR050810">
    <property type="entry name" value="Bact_Secretion_Sys_Channel"/>
</dbReference>
<organism evidence="14 15">
    <name type="scientific">Burkholderia oklahomensis</name>
    <dbReference type="NCBI Taxonomy" id="342113"/>
    <lineage>
        <taxon>Bacteria</taxon>
        <taxon>Pseudomonadati</taxon>
        <taxon>Pseudomonadota</taxon>
        <taxon>Betaproteobacteria</taxon>
        <taxon>Burkholderiales</taxon>
        <taxon>Burkholderiaceae</taxon>
        <taxon>Burkholderia</taxon>
        <taxon>pseudomallei group</taxon>
    </lineage>
</organism>
<comment type="function">
    <text evidence="9">Component of the type III secretion system (T3SS), also called injectisome, which is used to inject bacterial effector proteins into eukaryotic host cells. Forms a ring-shaped multimeric structure with an apparent central pore in the outer membrane.</text>
</comment>
<dbReference type="InterPro" id="IPR038591">
    <property type="entry name" value="NolW-like_sf"/>
</dbReference>
<dbReference type="PROSITE" id="PS00875">
    <property type="entry name" value="T2SP_D"/>
    <property type="match status" value="1"/>
</dbReference>
<keyword evidence="15" id="KW-1185">Reference proteome</keyword>
<keyword evidence="4 9" id="KW-0732">Signal</keyword>
<dbReference type="PANTHER" id="PTHR30332:SF5">
    <property type="entry name" value="SPI-1 TYPE 3 SECRETION SYSTEM SECRETIN"/>
    <property type="match status" value="1"/>
</dbReference>
<keyword evidence="5 9" id="KW-0653">Protein transport</keyword>
<evidence type="ECO:0000256" key="6">
    <source>
        <dbReference type="ARBA" id="ARBA00023010"/>
    </source>
</evidence>
<dbReference type="GO" id="GO:0030257">
    <property type="term" value="C:type III protein secretion system complex"/>
    <property type="evidence" value="ECO:0007669"/>
    <property type="project" value="UniProtKB-UniRule"/>
</dbReference>
<keyword evidence="8 9" id="KW-0998">Cell outer membrane</keyword>